<dbReference type="InterPro" id="IPR027065">
    <property type="entry name" value="Lon_Prtase"/>
</dbReference>
<dbReference type="FunFam" id="3.40.50.300:FF:000021">
    <property type="entry name" value="Lon protease homolog"/>
    <property type="match status" value="1"/>
</dbReference>
<dbReference type="Pfam" id="PF05362">
    <property type="entry name" value="Lon_C"/>
    <property type="match status" value="1"/>
</dbReference>
<keyword evidence="4 11" id="KW-0378">Hydrolase</keyword>
<comment type="catalytic activity">
    <reaction evidence="7 11 14">
        <text>Hydrolysis of proteins in presence of ATP.</text>
        <dbReference type="EC" id="3.4.21.53"/>
    </reaction>
</comment>
<feature type="domain" description="Lon proteolytic" evidence="16">
    <location>
        <begin position="593"/>
        <end position="773"/>
    </location>
</feature>
<dbReference type="Gene3D" id="3.40.50.300">
    <property type="entry name" value="P-loop containing nucleotide triphosphate hydrolases"/>
    <property type="match status" value="1"/>
</dbReference>
<comment type="similarity">
    <text evidence="11 14 15">Belongs to the peptidase S16 family.</text>
</comment>
<evidence type="ECO:0000256" key="2">
    <source>
        <dbReference type="ARBA" id="ARBA00022670"/>
    </source>
</evidence>
<keyword evidence="19" id="KW-1185">Reference proteome</keyword>
<dbReference type="SUPFAM" id="SSF88697">
    <property type="entry name" value="PUA domain-like"/>
    <property type="match status" value="1"/>
</dbReference>
<dbReference type="FunFam" id="1.20.5.5270:FF:000002">
    <property type="entry name" value="Lon protease homolog"/>
    <property type="match status" value="1"/>
</dbReference>
<evidence type="ECO:0000256" key="10">
    <source>
        <dbReference type="ARBA" id="ARBA00071934"/>
    </source>
</evidence>
<dbReference type="Pfam" id="PF02190">
    <property type="entry name" value="LON_substr_bdg"/>
    <property type="match status" value="1"/>
</dbReference>
<dbReference type="InterPro" id="IPR014721">
    <property type="entry name" value="Ribsml_uS5_D2-typ_fold_subgr"/>
</dbReference>
<feature type="domain" description="Lon N-terminal" evidence="17">
    <location>
        <begin position="8"/>
        <end position="201"/>
    </location>
</feature>
<evidence type="ECO:0000256" key="12">
    <source>
        <dbReference type="PIRSR" id="PIRSR001174-1"/>
    </source>
</evidence>
<protein>
    <recommendedName>
        <fullName evidence="10 11">Lon protease</fullName>
        <ecNumber evidence="9 11">3.4.21.53</ecNumber>
    </recommendedName>
</protein>
<dbReference type="GO" id="GO:0005737">
    <property type="term" value="C:cytoplasm"/>
    <property type="evidence" value="ECO:0007669"/>
    <property type="project" value="UniProtKB-SubCell"/>
</dbReference>
<feature type="binding site" evidence="13">
    <location>
        <begin position="357"/>
        <end position="364"/>
    </location>
    <ligand>
        <name>ATP</name>
        <dbReference type="ChEBI" id="CHEBI:30616"/>
    </ligand>
</feature>
<dbReference type="Pfam" id="PF00004">
    <property type="entry name" value="AAA"/>
    <property type="match status" value="1"/>
</dbReference>
<organism evidence="18 19">
    <name type="scientific">Eubacterium barkeri</name>
    <name type="common">Clostridium barkeri</name>
    <dbReference type="NCBI Taxonomy" id="1528"/>
    <lineage>
        <taxon>Bacteria</taxon>
        <taxon>Bacillati</taxon>
        <taxon>Bacillota</taxon>
        <taxon>Clostridia</taxon>
        <taxon>Eubacteriales</taxon>
        <taxon>Eubacteriaceae</taxon>
        <taxon>Eubacterium</taxon>
    </lineage>
</organism>
<evidence type="ECO:0000256" key="13">
    <source>
        <dbReference type="PIRSR" id="PIRSR001174-2"/>
    </source>
</evidence>
<evidence type="ECO:0000256" key="4">
    <source>
        <dbReference type="ARBA" id="ARBA00022801"/>
    </source>
</evidence>
<dbReference type="NCBIfam" id="TIGR00763">
    <property type="entry name" value="lon"/>
    <property type="match status" value="1"/>
</dbReference>
<dbReference type="InterPro" id="IPR046336">
    <property type="entry name" value="Lon_prtase_N_sf"/>
</dbReference>
<evidence type="ECO:0000256" key="9">
    <source>
        <dbReference type="ARBA" id="ARBA00066743"/>
    </source>
</evidence>
<dbReference type="InterPro" id="IPR003959">
    <property type="entry name" value="ATPase_AAA_core"/>
</dbReference>
<dbReference type="Gene3D" id="1.10.8.60">
    <property type="match status" value="1"/>
</dbReference>
<reference evidence="19" key="1">
    <citation type="submission" date="2016-10" db="EMBL/GenBank/DDBJ databases">
        <authorList>
            <person name="Varghese N."/>
            <person name="Submissions S."/>
        </authorList>
    </citation>
    <scope>NUCLEOTIDE SEQUENCE [LARGE SCALE GENOMIC DNA]</scope>
    <source>
        <strain evidence="19">VPI 5359</strain>
    </source>
</reference>
<accession>A0A1H3HU19</accession>
<dbReference type="PIRSF" id="PIRSF001174">
    <property type="entry name" value="Lon_proteas"/>
    <property type="match status" value="1"/>
</dbReference>
<dbReference type="GO" id="GO:0005524">
    <property type="term" value="F:ATP binding"/>
    <property type="evidence" value="ECO:0007669"/>
    <property type="project" value="UniProtKB-KW"/>
</dbReference>
<name>A0A1H3HU19_EUBBA</name>
<dbReference type="InterPro" id="IPR008268">
    <property type="entry name" value="Peptidase_S16_AS"/>
</dbReference>
<dbReference type="RefSeq" id="WP_090246322.1">
    <property type="nucleotide sequence ID" value="NZ_FNOU01000019.1"/>
</dbReference>
<dbReference type="PRINTS" id="PR00830">
    <property type="entry name" value="ENDOLAPTASE"/>
</dbReference>
<dbReference type="EC" id="3.4.21.53" evidence="9 11"/>
<dbReference type="Gene3D" id="3.30.230.10">
    <property type="match status" value="1"/>
</dbReference>
<evidence type="ECO:0000259" key="16">
    <source>
        <dbReference type="PROSITE" id="PS51786"/>
    </source>
</evidence>
<dbReference type="Gene3D" id="2.30.130.40">
    <property type="entry name" value="LON domain-like"/>
    <property type="match status" value="1"/>
</dbReference>
<evidence type="ECO:0000256" key="3">
    <source>
        <dbReference type="ARBA" id="ARBA00022741"/>
    </source>
</evidence>
<evidence type="ECO:0000256" key="15">
    <source>
        <dbReference type="RuleBase" id="RU000591"/>
    </source>
</evidence>
<dbReference type="InterPro" id="IPR003593">
    <property type="entry name" value="AAA+_ATPase"/>
</dbReference>
<dbReference type="SUPFAM" id="SSF52540">
    <property type="entry name" value="P-loop containing nucleoside triphosphate hydrolases"/>
    <property type="match status" value="1"/>
</dbReference>
<dbReference type="SMART" id="SM00382">
    <property type="entry name" value="AAA"/>
    <property type="match status" value="1"/>
</dbReference>
<evidence type="ECO:0000256" key="14">
    <source>
        <dbReference type="PROSITE-ProRule" id="PRU01122"/>
    </source>
</evidence>
<feature type="active site" evidence="12 14">
    <location>
        <position position="722"/>
    </location>
</feature>
<dbReference type="GO" id="GO:0016887">
    <property type="term" value="F:ATP hydrolysis activity"/>
    <property type="evidence" value="ECO:0007669"/>
    <property type="project" value="InterPro"/>
</dbReference>
<gene>
    <name evidence="18" type="ORF">SAMN04488579_11937</name>
</gene>
<dbReference type="GO" id="GO:0006508">
    <property type="term" value="P:proteolysis"/>
    <property type="evidence" value="ECO:0007669"/>
    <property type="project" value="UniProtKB-KW"/>
</dbReference>
<keyword evidence="6 11" id="KW-0067">ATP-binding</keyword>
<dbReference type="OrthoDB" id="9803599at2"/>
<dbReference type="PROSITE" id="PS01046">
    <property type="entry name" value="LON_SER"/>
    <property type="match status" value="1"/>
</dbReference>
<evidence type="ECO:0000256" key="1">
    <source>
        <dbReference type="ARBA" id="ARBA00004496"/>
    </source>
</evidence>
<dbReference type="InterPro" id="IPR027417">
    <property type="entry name" value="P-loop_NTPase"/>
</dbReference>
<evidence type="ECO:0000256" key="7">
    <source>
        <dbReference type="ARBA" id="ARBA00050665"/>
    </source>
</evidence>
<dbReference type="Gene3D" id="1.20.58.1480">
    <property type="match status" value="1"/>
</dbReference>
<dbReference type="Gene3D" id="1.20.5.5270">
    <property type="match status" value="1"/>
</dbReference>
<feature type="active site" evidence="12 14">
    <location>
        <position position="679"/>
    </location>
</feature>
<dbReference type="InterPro" id="IPR054594">
    <property type="entry name" value="Lon_lid"/>
</dbReference>
<dbReference type="Pfam" id="PF22667">
    <property type="entry name" value="Lon_lid"/>
    <property type="match status" value="1"/>
</dbReference>
<dbReference type="InterPro" id="IPR015947">
    <property type="entry name" value="PUA-like_sf"/>
</dbReference>
<evidence type="ECO:0000256" key="8">
    <source>
        <dbReference type="ARBA" id="ARBA00053875"/>
    </source>
</evidence>
<dbReference type="Proteomes" id="UP000199652">
    <property type="component" value="Unassembled WGS sequence"/>
</dbReference>
<keyword evidence="11" id="KW-0963">Cytoplasm</keyword>
<dbReference type="GO" id="GO:0004176">
    <property type="term" value="F:ATP-dependent peptidase activity"/>
    <property type="evidence" value="ECO:0007669"/>
    <property type="project" value="UniProtKB-UniRule"/>
</dbReference>
<dbReference type="InterPro" id="IPR020568">
    <property type="entry name" value="Ribosomal_Su5_D2-typ_SF"/>
</dbReference>
<keyword evidence="2 11" id="KW-0645">Protease</keyword>
<dbReference type="PROSITE" id="PS51787">
    <property type="entry name" value="LON_N"/>
    <property type="match status" value="1"/>
</dbReference>
<evidence type="ECO:0000313" key="18">
    <source>
        <dbReference type="EMBL" id="SDY18983.1"/>
    </source>
</evidence>
<dbReference type="STRING" id="1528.SAMN04488579_11937"/>
<comment type="subunit">
    <text evidence="11">Homohexamer. Organized in a ring with a central cavity.</text>
</comment>
<comment type="function">
    <text evidence="8">ATP-dependent serine protease that mediates the selective degradation of mutant and abnormal proteins as well as certain short-lived regulatory proteins. Required for cellular homeostasis and for survival from DNA damage and developmental changes induced by stress. Degrades polypeptides processively to yield small peptide fragments that are 5 to 10 amino acids long. Binds to DNA in a double-stranded, site-specific manner.</text>
</comment>
<keyword evidence="3 11" id="KW-0547">Nucleotide-binding</keyword>
<dbReference type="GO" id="GO:0004252">
    <property type="term" value="F:serine-type endopeptidase activity"/>
    <property type="evidence" value="ECO:0007669"/>
    <property type="project" value="UniProtKB-UniRule"/>
</dbReference>
<dbReference type="InterPro" id="IPR004815">
    <property type="entry name" value="Lon_bac/euk-typ"/>
</dbReference>
<dbReference type="InterPro" id="IPR008269">
    <property type="entry name" value="Lon_proteolytic"/>
</dbReference>
<sequence>MTMELKNAPVIPITETVIFPGIQNRIFVNDVIGNNIKKYILDQNTLAMGVTTRRYNDYDLLTDEDFHRVGVLLRFDNIEKSENGYIIEINTLRRGHVIHIDHTESGLTADYVEQPDFPDLTVEEEKEMTAYIKHLMGDIGRNFRGADYFLKLLSEVESVQQLIGYTVPMMGIPIAQKQELLELDSQRDRALRFIDFVIKEKDSVHLQLEISKKYAKNKDRAYREAMLREQMKNIQIELGEMGAEDMGGPYEEDEDYRKRIDGSDMPENVRKVALKELKKLESSPPGSAEVNVIMNYLDLLLEMPWHSEIKEIDIEKAREVLDAHHYGIDEVKKRIIEHLAVMKLKKDKQGSIVLLVGPPGTGKTSLGKSIAEALDREYIRASLGGVRDESEIRGHRRTYIGAMAGRIIKGIAGCGTMNPVFILDEIDKLGIGNQGDPSAALLEVLDPEQNNTFADHYLEVPYDLSDVFFIATANDLSTIPTPLLDRAEIIELSSYTNQEKYHIAVDHLLPRVLTDHGLTPEQLSVNEEAMMQTIEDFTAESGVRGLTKQLAKIARATTERIVTGKLDQVTITPENLHDYLGNKTRRHERAGEENAPGVVTGMAWTSVGGEILFTEATLMPGNGKVTLTGQLGDVMKESATIAMSLIRSRLGEKKRGFDFFSYDTHIHVPAGATPKDGPSAGVTMTTALASLVTGIPVDSKLSMTGEITLTGQVLPVGGIREKVIAAHRSGIKRVMLPLENKRDLEDIPEEVRNDLEFVFAQTVEDVLKTALGIEFPQYDISFDLTFNKPKVEKDDYASVIL</sequence>
<dbReference type="SMART" id="SM00464">
    <property type="entry name" value="LON"/>
    <property type="match status" value="1"/>
</dbReference>
<evidence type="ECO:0000256" key="5">
    <source>
        <dbReference type="ARBA" id="ARBA00022825"/>
    </source>
</evidence>
<dbReference type="PROSITE" id="PS51786">
    <property type="entry name" value="LON_PROTEOLYTIC"/>
    <property type="match status" value="1"/>
</dbReference>
<comment type="subcellular location">
    <subcellularLocation>
        <location evidence="1 11">Cytoplasm</location>
    </subcellularLocation>
</comment>
<evidence type="ECO:0000256" key="11">
    <source>
        <dbReference type="PIRNR" id="PIRNR001174"/>
    </source>
</evidence>
<dbReference type="AlphaFoldDB" id="A0A1H3HU19"/>
<evidence type="ECO:0000256" key="6">
    <source>
        <dbReference type="ARBA" id="ARBA00022840"/>
    </source>
</evidence>
<dbReference type="SUPFAM" id="SSF54211">
    <property type="entry name" value="Ribosomal protein S5 domain 2-like"/>
    <property type="match status" value="1"/>
</dbReference>
<proteinExistence type="inferred from homology"/>
<dbReference type="GO" id="GO:0030163">
    <property type="term" value="P:protein catabolic process"/>
    <property type="evidence" value="ECO:0007669"/>
    <property type="project" value="InterPro"/>
</dbReference>
<evidence type="ECO:0000259" key="17">
    <source>
        <dbReference type="PROSITE" id="PS51787"/>
    </source>
</evidence>
<dbReference type="PANTHER" id="PTHR10046">
    <property type="entry name" value="ATP DEPENDENT LON PROTEASE FAMILY MEMBER"/>
    <property type="match status" value="1"/>
</dbReference>
<dbReference type="CDD" id="cd19500">
    <property type="entry name" value="RecA-like_Lon"/>
    <property type="match status" value="1"/>
</dbReference>
<evidence type="ECO:0000313" key="19">
    <source>
        <dbReference type="Proteomes" id="UP000199652"/>
    </source>
</evidence>
<dbReference type="EMBL" id="FNOU01000019">
    <property type="protein sequence ID" value="SDY18983.1"/>
    <property type="molecule type" value="Genomic_DNA"/>
</dbReference>
<keyword evidence="5 11" id="KW-0720">Serine protease</keyword>
<dbReference type="InterPro" id="IPR003111">
    <property type="entry name" value="Lon_prtase_N"/>
</dbReference>